<dbReference type="PROSITE" id="PS51186">
    <property type="entry name" value="GNAT"/>
    <property type="match status" value="1"/>
</dbReference>
<keyword evidence="3" id="KW-1185">Reference proteome</keyword>
<proteinExistence type="predicted"/>
<sequence length="164" mass="17158">MTGKVWLAPVDEQNLESLLSVAVAEAEPDEVMPPVTAPAGWSQARRDAFREFHRASFGGLSGPTGTLMYAVVSDAGVLGVIRMARRDPETVETGIWLGQSARGQGIAATALRLLFVEAAQIGARRVVADTTANNAAALGVLRRAGAVLQSDDSGAVRAEIHLPA</sequence>
<dbReference type="AlphaFoldDB" id="A0A7W7SRR2"/>
<feature type="domain" description="N-acetyltransferase" evidence="1">
    <location>
        <begin position="21"/>
        <end position="164"/>
    </location>
</feature>
<dbReference type="RefSeq" id="WP_184535504.1">
    <property type="nucleotide sequence ID" value="NZ_JACHJW010000001.1"/>
</dbReference>
<dbReference type="Pfam" id="PF13302">
    <property type="entry name" value="Acetyltransf_3"/>
    <property type="match status" value="1"/>
</dbReference>
<dbReference type="GO" id="GO:1990189">
    <property type="term" value="F:protein N-terminal-serine acetyltransferase activity"/>
    <property type="evidence" value="ECO:0007669"/>
    <property type="project" value="TreeGrafter"/>
</dbReference>
<dbReference type="Proteomes" id="UP000578819">
    <property type="component" value="Unassembled WGS sequence"/>
</dbReference>
<dbReference type="EMBL" id="JACHJW010000001">
    <property type="protein sequence ID" value="MBB4959601.1"/>
    <property type="molecule type" value="Genomic_DNA"/>
</dbReference>
<protein>
    <submittedName>
        <fullName evidence="2">RimJ/RimL family protein N-acetyltransferase</fullName>
    </submittedName>
</protein>
<name>A0A7W7SRR2_9ACTN</name>
<dbReference type="InterPro" id="IPR016181">
    <property type="entry name" value="Acyl_CoA_acyltransferase"/>
</dbReference>
<dbReference type="GO" id="GO:0008999">
    <property type="term" value="F:protein-N-terminal-alanine acetyltransferase activity"/>
    <property type="evidence" value="ECO:0007669"/>
    <property type="project" value="TreeGrafter"/>
</dbReference>
<evidence type="ECO:0000313" key="3">
    <source>
        <dbReference type="Proteomes" id="UP000578819"/>
    </source>
</evidence>
<gene>
    <name evidence="2" type="ORF">FHR38_003334</name>
</gene>
<accession>A0A7W7SRR2</accession>
<comment type="caution">
    <text evidence="2">The sequence shown here is derived from an EMBL/GenBank/DDBJ whole genome shotgun (WGS) entry which is preliminary data.</text>
</comment>
<organism evidence="2 3">
    <name type="scientific">Micromonospora polyrhachis</name>
    <dbReference type="NCBI Taxonomy" id="1282883"/>
    <lineage>
        <taxon>Bacteria</taxon>
        <taxon>Bacillati</taxon>
        <taxon>Actinomycetota</taxon>
        <taxon>Actinomycetes</taxon>
        <taxon>Micromonosporales</taxon>
        <taxon>Micromonosporaceae</taxon>
        <taxon>Micromonospora</taxon>
    </lineage>
</organism>
<dbReference type="SUPFAM" id="SSF55729">
    <property type="entry name" value="Acyl-CoA N-acyltransferases (Nat)"/>
    <property type="match status" value="1"/>
</dbReference>
<evidence type="ECO:0000313" key="2">
    <source>
        <dbReference type="EMBL" id="MBB4959601.1"/>
    </source>
</evidence>
<dbReference type="PANTHER" id="PTHR43441:SF2">
    <property type="entry name" value="FAMILY ACETYLTRANSFERASE, PUTATIVE (AFU_ORTHOLOGUE AFUA_7G00850)-RELATED"/>
    <property type="match status" value="1"/>
</dbReference>
<dbReference type="GO" id="GO:0005737">
    <property type="term" value="C:cytoplasm"/>
    <property type="evidence" value="ECO:0007669"/>
    <property type="project" value="TreeGrafter"/>
</dbReference>
<keyword evidence="2" id="KW-0808">Transferase</keyword>
<dbReference type="Gene3D" id="3.40.630.30">
    <property type="match status" value="1"/>
</dbReference>
<dbReference type="InterPro" id="IPR051908">
    <property type="entry name" value="Ribosomal_N-acetyltransferase"/>
</dbReference>
<evidence type="ECO:0000259" key="1">
    <source>
        <dbReference type="PROSITE" id="PS51186"/>
    </source>
</evidence>
<dbReference type="PANTHER" id="PTHR43441">
    <property type="entry name" value="RIBOSOMAL-PROTEIN-SERINE ACETYLTRANSFERASE"/>
    <property type="match status" value="1"/>
</dbReference>
<dbReference type="InterPro" id="IPR000182">
    <property type="entry name" value="GNAT_dom"/>
</dbReference>
<reference evidence="2 3" key="1">
    <citation type="submission" date="2020-08" db="EMBL/GenBank/DDBJ databases">
        <title>Sequencing the genomes of 1000 actinobacteria strains.</title>
        <authorList>
            <person name="Klenk H.-P."/>
        </authorList>
    </citation>
    <scope>NUCLEOTIDE SEQUENCE [LARGE SCALE GENOMIC DNA]</scope>
    <source>
        <strain evidence="2 3">DSM 45886</strain>
    </source>
</reference>